<feature type="region of interest" description="Disordered" evidence="1">
    <location>
        <begin position="22"/>
        <end position="120"/>
    </location>
</feature>
<accession>A0A1L9UYK5</accession>
<keyword evidence="3" id="KW-1185">Reference proteome</keyword>
<feature type="region of interest" description="Disordered" evidence="1">
    <location>
        <begin position="203"/>
        <end position="345"/>
    </location>
</feature>
<dbReference type="OrthoDB" id="3557758at2759"/>
<feature type="compositionally biased region" description="Basic and acidic residues" evidence="1">
    <location>
        <begin position="295"/>
        <end position="306"/>
    </location>
</feature>
<evidence type="ECO:0000256" key="1">
    <source>
        <dbReference type="SAM" id="MobiDB-lite"/>
    </source>
</evidence>
<dbReference type="GeneID" id="93574449"/>
<feature type="compositionally biased region" description="Polar residues" evidence="1">
    <location>
        <begin position="29"/>
        <end position="53"/>
    </location>
</feature>
<dbReference type="RefSeq" id="XP_067484041.1">
    <property type="nucleotide sequence ID" value="XM_067621961.1"/>
</dbReference>
<dbReference type="EMBL" id="KV878679">
    <property type="protein sequence ID" value="OJJ76794.1"/>
    <property type="molecule type" value="Genomic_DNA"/>
</dbReference>
<feature type="compositionally biased region" description="Low complexity" evidence="1">
    <location>
        <begin position="64"/>
        <end position="80"/>
    </location>
</feature>
<feature type="compositionally biased region" description="Basic and acidic residues" evidence="1">
    <location>
        <begin position="225"/>
        <end position="239"/>
    </location>
</feature>
<feature type="region of interest" description="Disordered" evidence="1">
    <location>
        <begin position="399"/>
        <end position="424"/>
    </location>
</feature>
<evidence type="ECO:0000313" key="3">
    <source>
        <dbReference type="Proteomes" id="UP000184499"/>
    </source>
</evidence>
<evidence type="ECO:0000313" key="2">
    <source>
        <dbReference type="EMBL" id="OJJ76794.1"/>
    </source>
</evidence>
<feature type="compositionally biased region" description="Basic and acidic residues" evidence="1">
    <location>
        <begin position="325"/>
        <end position="337"/>
    </location>
</feature>
<dbReference type="AlphaFoldDB" id="A0A1L9UYK5"/>
<organism evidence="2 3">
    <name type="scientific">Aspergillus brasiliensis (strain CBS 101740 / IMI 381727 / IBT 21946)</name>
    <dbReference type="NCBI Taxonomy" id="767769"/>
    <lineage>
        <taxon>Eukaryota</taxon>
        <taxon>Fungi</taxon>
        <taxon>Dikarya</taxon>
        <taxon>Ascomycota</taxon>
        <taxon>Pezizomycotina</taxon>
        <taxon>Eurotiomycetes</taxon>
        <taxon>Eurotiomycetidae</taxon>
        <taxon>Eurotiales</taxon>
        <taxon>Aspergillaceae</taxon>
        <taxon>Aspergillus</taxon>
        <taxon>Aspergillus subgen. Circumdati</taxon>
    </lineage>
</organism>
<protein>
    <submittedName>
        <fullName evidence="2">Uncharacterized protein</fullName>
    </submittedName>
</protein>
<gene>
    <name evidence="2" type="ORF">ASPBRDRAFT_215090</name>
</gene>
<reference evidence="3" key="1">
    <citation type="journal article" date="2017" name="Genome Biol.">
        <title>Comparative genomics reveals high biological diversity and specific adaptations in the industrially and medically important fungal genus Aspergillus.</title>
        <authorList>
            <person name="de Vries R.P."/>
            <person name="Riley R."/>
            <person name="Wiebenga A."/>
            <person name="Aguilar-Osorio G."/>
            <person name="Amillis S."/>
            <person name="Uchima C.A."/>
            <person name="Anderluh G."/>
            <person name="Asadollahi M."/>
            <person name="Askin M."/>
            <person name="Barry K."/>
            <person name="Battaglia E."/>
            <person name="Bayram O."/>
            <person name="Benocci T."/>
            <person name="Braus-Stromeyer S.A."/>
            <person name="Caldana C."/>
            <person name="Canovas D."/>
            <person name="Cerqueira G.C."/>
            <person name="Chen F."/>
            <person name="Chen W."/>
            <person name="Choi C."/>
            <person name="Clum A."/>
            <person name="Dos Santos R.A."/>
            <person name="Damasio A.R."/>
            <person name="Diallinas G."/>
            <person name="Emri T."/>
            <person name="Fekete E."/>
            <person name="Flipphi M."/>
            <person name="Freyberg S."/>
            <person name="Gallo A."/>
            <person name="Gournas C."/>
            <person name="Habgood R."/>
            <person name="Hainaut M."/>
            <person name="Harispe M.L."/>
            <person name="Henrissat B."/>
            <person name="Hilden K.S."/>
            <person name="Hope R."/>
            <person name="Hossain A."/>
            <person name="Karabika E."/>
            <person name="Karaffa L."/>
            <person name="Karanyi Z."/>
            <person name="Krasevec N."/>
            <person name="Kuo A."/>
            <person name="Kusch H."/>
            <person name="LaButti K."/>
            <person name="Lagendijk E.L."/>
            <person name="Lapidus A."/>
            <person name="Levasseur A."/>
            <person name="Lindquist E."/>
            <person name="Lipzen A."/>
            <person name="Logrieco A.F."/>
            <person name="MacCabe A."/>
            <person name="Maekelae M.R."/>
            <person name="Malavazi I."/>
            <person name="Melin P."/>
            <person name="Meyer V."/>
            <person name="Mielnichuk N."/>
            <person name="Miskei M."/>
            <person name="Molnar A.P."/>
            <person name="Mule G."/>
            <person name="Ngan C.Y."/>
            <person name="Orejas M."/>
            <person name="Orosz E."/>
            <person name="Ouedraogo J.P."/>
            <person name="Overkamp K.M."/>
            <person name="Park H.-S."/>
            <person name="Perrone G."/>
            <person name="Piumi F."/>
            <person name="Punt P.J."/>
            <person name="Ram A.F."/>
            <person name="Ramon A."/>
            <person name="Rauscher S."/>
            <person name="Record E."/>
            <person name="Riano-Pachon D.M."/>
            <person name="Robert V."/>
            <person name="Roehrig J."/>
            <person name="Ruller R."/>
            <person name="Salamov A."/>
            <person name="Salih N.S."/>
            <person name="Samson R.A."/>
            <person name="Sandor E."/>
            <person name="Sanguinetti M."/>
            <person name="Schuetze T."/>
            <person name="Sepcic K."/>
            <person name="Shelest E."/>
            <person name="Sherlock G."/>
            <person name="Sophianopoulou V."/>
            <person name="Squina F.M."/>
            <person name="Sun H."/>
            <person name="Susca A."/>
            <person name="Todd R.B."/>
            <person name="Tsang A."/>
            <person name="Unkles S.E."/>
            <person name="van de Wiele N."/>
            <person name="van Rossen-Uffink D."/>
            <person name="Oliveira J.V."/>
            <person name="Vesth T.C."/>
            <person name="Visser J."/>
            <person name="Yu J.-H."/>
            <person name="Zhou M."/>
            <person name="Andersen M.R."/>
            <person name="Archer D.B."/>
            <person name="Baker S.E."/>
            <person name="Benoit I."/>
            <person name="Brakhage A.A."/>
            <person name="Braus G.H."/>
            <person name="Fischer R."/>
            <person name="Frisvad J.C."/>
            <person name="Goldman G.H."/>
            <person name="Houbraken J."/>
            <person name="Oakley B."/>
            <person name="Pocsi I."/>
            <person name="Scazzocchio C."/>
            <person name="Seiboth B."/>
            <person name="vanKuyk P.A."/>
            <person name="Wortman J."/>
            <person name="Dyer P.S."/>
            <person name="Grigoriev I.V."/>
        </authorList>
    </citation>
    <scope>NUCLEOTIDE SEQUENCE [LARGE SCALE GENOMIC DNA]</scope>
    <source>
        <strain evidence="3">CBS 101740 / IMI 381727 / IBT 21946</strain>
    </source>
</reference>
<dbReference type="Proteomes" id="UP000184499">
    <property type="component" value="Unassembled WGS sequence"/>
</dbReference>
<feature type="compositionally biased region" description="Basic and acidic residues" evidence="1">
    <location>
        <begin position="203"/>
        <end position="218"/>
    </location>
</feature>
<sequence>MPERVTRKSLLASPLQVLKCAFRGRRSRSGNMNTQASHSNRNQDSLSKSTFARTTCLHPPNTPKTPKSTTEASSSASTPTKKLRSVRGERIKRAVMLPPDTEDMETFSARAEEEGQGKLEEDDEEWISVSHKENESQSLSLHDISLPVPQLNMGEKALHANYSRLPTPVKPPTSNLYSHEMYQLEGRRSVLSSLGGAYTAGKRYEGADPKSGPSEDGHGVCSRSDSIHDGSTKTSEQRKSGLPLPQRGHSSERVQLRRTNVLPASTRGHGSSKPENTHKSLPVVVTGRPSNRVLSRKEVSHNRVEKQANPSSSLSSDPMSTDAADGPRSRSEEHQTEDQQPSQTMHIEDSAGLGLQMQSLHHRSDTTPTAEAQLSGSNLRVLPRRVRLTNKFENLRAQSADKKEVKEEEKQSGAVAVSSFLRLA</sequence>
<feature type="compositionally biased region" description="Basic and acidic residues" evidence="1">
    <location>
        <begin position="399"/>
        <end position="411"/>
    </location>
</feature>
<name>A0A1L9UYK5_ASPBC</name>
<dbReference type="OMA" id="YSHEMYQ"/>
<feature type="compositionally biased region" description="Basic and acidic residues" evidence="1">
    <location>
        <begin position="110"/>
        <end position="119"/>
    </location>
</feature>
<dbReference type="VEuPathDB" id="FungiDB:ASPBRDRAFT_215090"/>
<proteinExistence type="predicted"/>